<reference evidence="1 2" key="1">
    <citation type="submission" date="2020-07" db="EMBL/GenBank/DDBJ databases">
        <title>Draft whole-genome sequence of Heliobacterium chlorum DSM 3682, type strain.</title>
        <authorList>
            <person name="Kyndt J.A."/>
            <person name="Meyer T.E."/>
            <person name="Imhoff J.F."/>
        </authorList>
    </citation>
    <scope>NUCLEOTIDE SEQUENCE [LARGE SCALE GENOMIC DNA]</scope>
    <source>
        <strain evidence="1 2">DSM 3682</strain>
    </source>
</reference>
<name>A0ABR7T4E7_HELCL</name>
<evidence type="ECO:0000313" key="2">
    <source>
        <dbReference type="Proteomes" id="UP000617402"/>
    </source>
</evidence>
<keyword evidence="2" id="KW-1185">Reference proteome</keyword>
<sequence>MAGWVPLIKDSNESKLESAEEVCLMVPPNSQSREVDSWAISELPVWYKSNIGHVASRGYEFRLGVRIQITRGNTMAA</sequence>
<protein>
    <submittedName>
        <fullName evidence="1">Uncharacterized protein</fullName>
    </submittedName>
</protein>
<dbReference type="EMBL" id="JACVHF010000015">
    <property type="protein sequence ID" value="MBC9785536.1"/>
    <property type="molecule type" value="Genomic_DNA"/>
</dbReference>
<accession>A0ABR7T4E7</accession>
<comment type="caution">
    <text evidence="1">The sequence shown here is derived from an EMBL/GenBank/DDBJ whole genome shotgun (WGS) entry which is preliminary data.</text>
</comment>
<proteinExistence type="predicted"/>
<dbReference type="Proteomes" id="UP000617402">
    <property type="component" value="Unassembled WGS sequence"/>
</dbReference>
<organism evidence="1 2">
    <name type="scientific">Heliobacterium chlorum</name>
    <dbReference type="NCBI Taxonomy" id="2698"/>
    <lineage>
        <taxon>Bacteria</taxon>
        <taxon>Bacillati</taxon>
        <taxon>Bacillota</taxon>
        <taxon>Clostridia</taxon>
        <taxon>Eubacteriales</taxon>
        <taxon>Heliobacteriaceae</taxon>
        <taxon>Heliobacterium</taxon>
    </lineage>
</organism>
<dbReference type="RefSeq" id="WP_188040988.1">
    <property type="nucleotide sequence ID" value="NZ_JACVHF010000015.1"/>
</dbReference>
<evidence type="ECO:0000313" key="1">
    <source>
        <dbReference type="EMBL" id="MBC9785536.1"/>
    </source>
</evidence>
<gene>
    <name evidence="1" type="ORF">H1S01_13595</name>
</gene>